<evidence type="ECO:0000313" key="2">
    <source>
        <dbReference type="EMBL" id="AUR43917.1"/>
    </source>
</evidence>
<organism evidence="2">
    <name type="scientific">Cuneopsis heudei</name>
    <dbReference type="NCBI Taxonomy" id="232579"/>
    <lineage>
        <taxon>Eukaryota</taxon>
        <taxon>Metazoa</taxon>
        <taxon>Spiralia</taxon>
        <taxon>Lophotrochozoa</taxon>
        <taxon>Mollusca</taxon>
        <taxon>Bivalvia</taxon>
        <taxon>Autobranchia</taxon>
        <taxon>Heteroconchia</taxon>
        <taxon>Palaeoheterodonta</taxon>
        <taxon>Unionida</taxon>
        <taxon>Unionoidea</taxon>
        <taxon>Unionidae</taxon>
        <taxon>Unioninae</taxon>
        <taxon>Cuneopsis</taxon>
    </lineage>
</organism>
<sequence length="51" mass="5719">MSVFLVCFICFAVVVWWVAESSYGISRVKSDGKVVSNKKSMKWGFGSLLLK</sequence>
<proteinExistence type="predicted"/>
<accession>A0A2I7ML93</accession>
<protein>
    <submittedName>
        <fullName evidence="2">ATP synthase F0 subunit 8</fullName>
    </submittedName>
</protein>
<keyword evidence="1" id="KW-0732">Signal</keyword>
<evidence type="ECO:0000256" key="1">
    <source>
        <dbReference type="SAM" id="SignalP"/>
    </source>
</evidence>
<feature type="signal peptide" evidence="1">
    <location>
        <begin position="1"/>
        <end position="21"/>
    </location>
</feature>
<gene>
    <name evidence="2" type="primary">ATP8</name>
</gene>
<name>A0A2I7ML93_9BIVA</name>
<dbReference type="AlphaFoldDB" id="A0A2I7ML93"/>
<feature type="chain" id="PRO_5014366972" evidence="1">
    <location>
        <begin position="22"/>
        <end position="51"/>
    </location>
</feature>
<dbReference type="EMBL" id="MF687348">
    <property type="protein sequence ID" value="AUR43917.1"/>
    <property type="molecule type" value="Genomic_DNA"/>
</dbReference>
<reference evidence="2" key="1">
    <citation type="journal article" date="2018" name="Conserv Genet Resour">
        <title>The complete maternal mitochondrial genome sequence of Cuneopsis heudei (Bivalvia: Unionoida: Unionidae).</title>
        <authorList>
            <person name="Wang Q."/>
            <person name="Ma L."/>
            <person name="Li L."/>
            <person name="Feng R."/>
            <person name="Mu H."/>
            <person name="Wang X."/>
            <person name="Wang C."/>
            <person name="Wang X."/>
        </authorList>
    </citation>
    <scope>NUCLEOTIDE SEQUENCE</scope>
</reference>
<keyword evidence="2" id="KW-0496">Mitochondrion</keyword>
<geneLocation type="mitochondrion" evidence="2"/>